<organism evidence="3 4">
    <name type="scientific">Geodia barretti</name>
    <name type="common">Barrett's horny sponge</name>
    <dbReference type="NCBI Taxonomy" id="519541"/>
    <lineage>
        <taxon>Eukaryota</taxon>
        <taxon>Metazoa</taxon>
        <taxon>Porifera</taxon>
        <taxon>Demospongiae</taxon>
        <taxon>Heteroscleromorpha</taxon>
        <taxon>Tetractinellida</taxon>
        <taxon>Astrophorina</taxon>
        <taxon>Geodiidae</taxon>
        <taxon>Geodia</taxon>
    </lineage>
</organism>
<feature type="transmembrane region" description="Helical" evidence="2">
    <location>
        <begin position="308"/>
        <end position="332"/>
    </location>
</feature>
<proteinExistence type="predicted"/>
<dbReference type="EMBL" id="CASHTH010002823">
    <property type="protein sequence ID" value="CAI8035688.1"/>
    <property type="molecule type" value="Genomic_DNA"/>
</dbReference>
<evidence type="ECO:0000256" key="2">
    <source>
        <dbReference type="SAM" id="Phobius"/>
    </source>
</evidence>
<name>A0AA35SUN8_GEOBA</name>
<feature type="region of interest" description="Disordered" evidence="1">
    <location>
        <begin position="343"/>
        <end position="363"/>
    </location>
</feature>
<evidence type="ECO:0000313" key="3">
    <source>
        <dbReference type="EMBL" id="CAI8035688.1"/>
    </source>
</evidence>
<dbReference type="AlphaFoldDB" id="A0AA35SUN8"/>
<keyword evidence="4" id="KW-1185">Reference proteome</keyword>
<comment type="caution">
    <text evidence="3">The sequence shown here is derived from an EMBL/GenBank/DDBJ whole genome shotgun (WGS) entry which is preliminary data.</text>
</comment>
<dbReference type="Proteomes" id="UP001174909">
    <property type="component" value="Unassembled WGS sequence"/>
</dbReference>
<gene>
    <name evidence="3" type="ORF">GBAR_LOCUS19994</name>
</gene>
<sequence>MCFSLQGVRCEQPSLEPGPSLYVCPEETSVKCSCYGREINSMAWIAEPYVPANNPIRYASGHIATGSHPVYSRGFFVANLTNLHRSGASIHIADLTSELTVMTSGVNNGTRITCKTYRGLQSSQRSTFFYHAGLPVSKNDSITYQKNETYYTAVLKLGDMFDGGGVPIDHYIIQVDNGTQFETPGLTYSFDIMYNTTLSVNISAHNCAGYSHFHAHQIERNEGGYSDEVKPFSAKFQLHSYGNSEDEDPTANTQKTIITITPTLLGANMLNSMTKVEYNEDYVHVSVATTRKSTQVAKSKLTPGRMSLVLAVVPVTCVSALFIITITILAVVRTRKKVGTTCTNHTGVTKQGDDPPTPVDSSSVPIYDTPSWDTVYGKSGQNHTMDHDCFMEKNPVYLMAKDKETQASQHVYEGL</sequence>
<reference evidence="3" key="1">
    <citation type="submission" date="2023-03" db="EMBL/GenBank/DDBJ databases">
        <authorList>
            <person name="Steffen K."/>
            <person name="Cardenas P."/>
        </authorList>
    </citation>
    <scope>NUCLEOTIDE SEQUENCE</scope>
</reference>
<keyword evidence="2" id="KW-0812">Transmembrane</keyword>
<evidence type="ECO:0000313" key="4">
    <source>
        <dbReference type="Proteomes" id="UP001174909"/>
    </source>
</evidence>
<keyword evidence="2" id="KW-1133">Transmembrane helix</keyword>
<accession>A0AA35SUN8</accession>
<evidence type="ECO:0000256" key="1">
    <source>
        <dbReference type="SAM" id="MobiDB-lite"/>
    </source>
</evidence>
<protein>
    <submittedName>
        <fullName evidence="3">Uncharacterized protein</fullName>
    </submittedName>
</protein>
<keyword evidence="2" id="KW-0472">Membrane</keyword>